<evidence type="ECO:0000256" key="2">
    <source>
        <dbReference type="ARBA" id="ARBA00022553"/>
    </source>
</evidence>
<keyword evidence="8" id="KW-0539">Nucleus</keyword>
<evidence type="ECO:0000256" key="3">
    <source>
        <dbReference type="ARBA" id="ARBA00022722"/>
    </source>
</evidence>
<evidence type="ECO:0000256" key="13">
    <source>
        <dbReference type="SAM" id="Coils"/>
    </source>
</evidence>
<sequence length="233" mass="26972">MNSSMRLRSSVSAEDRELEKLKKQQEIEEKLNRPYINYTGQIRYCNDLIDCAIACDELLLMVNESYDDEFVIGFDMEWPFNFKTGSGKTALIQISPNLKICYLLHIPLLKRLPKGLYELLHNPKIRVTGVNIKNDVRKLARDYPGFNVDQLLNSCLDTGDLANRVLPCTQRWSMEKLIDYVLKMKINKSNKVRMSKWNVVPLSQNQIIYAAIDAYASLLLYKELKKLELQSAC</sequence>
<keyword evidence="3" id="KW-0540">Nuclease</keyword>
<dbReference type="InterPro" id="IPR036397">
    <property type="entry name" value="RNaseH_sf"/>
</dbReference>
<evidence type="ECO:0000256" key="4">
    <source>
        <dbReference type="ARBA" id="ARBA00022723"/>
    </source>
</evidence>
<evidence type="ECO:0000256" key="6">
    <source>
        <dbReference type="ARBA" id="ARBA00022839"/>
    </source>
</evidence>
<protein>
    <recommendedName>
        <fullName evidence="10">3'-5' exonuclease</fullName>
    </recommendedName>
    <alternativeName>
        <fullName evidence="11">Werner Syndrome-like exonuclease</fullName>
    </alternativeName>
</protein>
<comment type="function">
    <text evidence="12">Has exonuclease activity on both single-stranded and duplex templates bearing overhangs, but not blunt ended duplex DNA, and cleaves in a 3'-5' direction. Essential for the formation of DNA replication focal centers. Has an important role in maintaining genome stability.</text>
</comment>
<organism evidence="15 16">
    <name type="scientific">Hypothenemus hampei</name>
    <name type="common">Coffee berry borer</name>
    <dbReference type="NCBI Taxonomy" id="57062"/>
    <lineage>
        <taxon>Eukaryota</taxon>
        <taxon>Metazoa</taxon>
        <taxon>Ecdysozoa</taxon>
        <taxon>Arthropoda</taxon>
        <taxon>Hexapoda</taxon>
        <taxon>Insecta</taxon>
        <taxon>Pterygota</taxon>
        <taxon>Neoptera</taxon>
        <taxon>Endopterygota</taxon>
        <taxon>Coleoptera</taxon>
        <taxon>Polyphaga</taxon>
        <taxon>Cucujiformia</taxon>
        <taxon>Curculionidae</taxon>
        <taxon>Scolytinae</taxon>
        <taxon>Hypothenemus</taxon>
    </lineage>
</organism>
<comment type="similarity">
    <text evidence="9">Belongs to the WRNexo family.</text>
</comment>
<evidence type="ECO:0000256" key="10">
    <source>
        <dbReference type="ARBA" id="ARBA00040531"/>
    </source>
</evidence>
<keyword evidence="6" id="KW-0269">Exonuclease</keyword>
<dbReference type="FunFam" id="3.30.420.10:FF:000104">
    <property type="entry name" value="Werner Syndrome-like exonuclease"/>
    <property type="match status" value="1"/>
</dbReference>
<keyword evidence="2" id="KW-0597">Phosphoprotein</keyword>
<evidence type="ECO:0000256" key="12">
    <source>
        <dbReference type="ARBA" id="ARBA00045901"/>
    </source>
</evidence>
<evidence type="ECO:0000256" key="8">
    <source>
        <dbReference type="ARBA" id="ARBA00023242"/>
    </source>
</evidence>
<dbReference type="InterPro" id="IPR012337">
    <property type="entry name" value="RNaseH-like_sf"/>
</dbReference>
<feature type="coiled-coil region" evidence="13">
    <location>
        <begin position="4"/>
        <end position="31"/>
    </location>
</feature>
<evidence type="ECO:0000259" key="14">
    <source>
        <dbReference type="SMART" id="SM00474"/>
    </source>
</evidence>
<reference evidence="15 16" key="1">
    <citation type="submission" date="2024-05" db="EMBL/GenBank/DDBJ databases">
        <title>Genetic variation in Jamaican populations of the coffee berry borer (Hypothenemus hampei).</title>
        <authorList>
            <person name="Errbii M."/>
            <person name="Myrie A."/>
        </authorList>
    </citation>
    <scope>NUCLEOTIDE SEQUENCE [LARGE SCALE GENOMIC DNA]</scope>
    <source>
        <strain evidence="15">JA-Hopewell-2020-01-JO</strain>
        <tissue evidence="15">Whole body</tissue>
    </source>
</reference>
<evidence type="ECO:0000313" key="16">
    <source>
        <dbReference type="Proteomes" id="UP001566132"/>
    </source>
</evidence>
<keyword evidence="4" id="KW-0479">Metal-binding</keyword>
<comment type="subcellular location">
    <subcellularLocation>
        <location evidence="1">Nucleus</location>
    </subcellularLocation>
</comment>
<evidence type="ECO:0000256" key="1">
    <source>
        <dbReference type="ARBA" id="ARBA00004123"/>
    </source>
</evidence>
<dbReference type="SUPFAM" id="SSF53098">
    <property type="entry name" value="Ribonuclease H-like"/>
    <property type="match status" value="1"/>
</dbReference>
<dbReference type="Pfam" id="PF01612">
    <property type="entry name" value="DNA_pol_A_exo1"/>
    <property type="match status" value="1"/>
</dbReference>
<evidence type="ECO:0000256" key="5">
    <source>
        <dbReference type="ARBA" id="ARBA00022801"/>
    </source>
</evidence>
<dbReference type="CDD" id="cd06141">
    <property type="entry name" value="WRN_exo"/>
    <property type="match status" value="1"/>
</dbReference>
<dbReference type="GO" id="GO:0046872">
    <property type="term" value="F:metal ion binding"/>
    <property type="evidence" value="ECO:0007669"/>
    <property type="project" value="UniProtKB-KW"/>
</dbReference>
<comment type="caution">
    <text evidence="15">The sequence shown here is derived from an EMBL/GenBank/DDBJ whole genome shotgun (WGS) entry which is preliminary data.</text>
</comment>
<dbReference type="EMBL" id="JBDJPC010000002">
    <property type="protein sequence ID" value="KAL1513887.1"/>
    <property type="molecule type" value="Genomic_DNA"/>
</dbReference>
<gene>
    <name evidence="15" type="ORF">ABEB36_003227</name>
</gene>
<dbReference type="Proteomes" id="UP001566132">
    <property type="component" value="Unassembled WGS sequence"/>
</dbReference>
<dbReference type="GO" id="GO:0005634">
    <property type="term" value="C:nucleus"/>
    <property type="evidence" value="ECO:0007669"/>
    <property type="project" value="UniProtKB-SubCell"/>
</dbReference>
<dbReference type="PANTHER" id="PTHR13620">
    <property type="entry name" value="3-5 EXONUCLEASE"/>
    <property type="match status" value="1"/>
</dbReference>
<accession>A0ABD1F8H0</accession>
<evidence type="ECO:0000256" key="11">
    <source>
        <dbReference type="ARBA" id="ARBA00042761"/>
    </source>
</evidence>
<name>A0ABD1F8H0_HYPHA</name>
<dbReference type="InterPro" id="IPR002562">
    <property type="entry name" value="3'-5'_exonuclease_dom"/>
</dbReference>
<evidence type="ECO:0000313" key="15">
    <source>
        <dbReference type="EMBL" id="KAL1513887.1"/>
    </source>
</evidence>
<keyword evidence="5" id="KW-0378">Hydrolase</keyword>
<keyword evidence="16" id="KW-1185">Reference proteome</keyword>
<evidence type="ECO:0000256" key="9">
    <source>
        <dbReference type="ARBA" id="ARBA00037949"/>
    </source>
</evidence>
<proteinExistence type="inferred from homology"/>
<dbReference type="GO" id="GO:0008408">
    <property type="term" value="F:3'-5' exonuclease activity"/>
    <property type="evidence" value="ECO:0007669"/>
    <property type="project" value="UniProtKB-ARBA"/>
</dbReference>
<keyword evidence="7" id="KW-0460">Magnesium</keyword>
<dbReference type="PANTHER" id="PTHR13620:SF109">
    <property type="entry name" value="3'-5' EXONUCLEASE"/>
    <property type="match status" value="1"/>
</dbReference>
<feature type="domain" description="3'-5' exonuclease" evidence="14">
    <location>
        <begin position="42"/>
        <end position="229"/>
    </location>
</feature>
<evidence type="ECO:0000256" key="7">
    <source>
        <dbReference type="ARBA" id="ARBA00022842"/>
    </source>
</evidence>
<dbReference type="AlphaFoldDB" id="A0ABD1F8H0"/>
<dbReference type="Gene3D" id="3.30.420.10">
    <property type="entry name" value="Ribonuclease H-like superfamily/Ribonuclease H"/>
    <property type="match status" value="1"/>
</dbReference>
<dbReference type="InterPro" id="IPR051132">
    <property type="entry name" value="3-5_Exonuclease_domain"/>
</dbReference>
<keyword evidence="13" id="KW-0175">Coiled coil</keyword>
<dbReference type="SMART" id="SM00474">
    <property type="entry name" value="35EXOc"/>
    <property type="match status" value="1"/>
</dbReference>